<dbReference type="PROSITE" id="PS51332">
    <property type="entry name" value="B12_BINDING"/>
    <property type="match status" value="1"/>
</dbReference>
<gene>
    <name evidence="3" type="ORF">METUNv1_03977</name>
</gene>
<dbReference type="CDD" id="cd02065">
    <property type="entry name" value="B12-binding_like"/>
    <property type="match status" value="1"/>
</dbReference>
<evidence type="ECO:0000259" key="2">
    <source>
        <dbReference type="PROSITE" id="PS51332"/>
    </source>
</evidence>
<dbReference type="InterPro" id="IPR036724">
    <property type="entry name" value="Cobalamin-bd_sf"/>
</dbReference>
<name>F5RI27_METUF</name>
<dbReference type="STRING" id="1000565.METUNv1_03977"/>
<dbReference type="InterPro" id="IPR006158">
    <property type="entry name" value="Cobalamin-bd"/>
</dbReference>
<dbReference type="Pfam" id="PF02607">
    <property type="entry name" value="B12-binding_2"/>
    <property type="match status" value="1"/>
</dbReference>
<organism evidence="3 4">
    <name type="scientific">Methyloversatilis universalis (strain ATCC BAA-1314 / DSM 25237 / JCM 13912 / CCUG 52030 / FAM5)</name>
    <dbReference type="NCBI Taxonomy" id="1000565"/>
    <lineage>
        <taxon>Bacteria</taxon>
        <taxon>Pseudomonadati</taxon>
        <taxon>Pseudomonadota</taxon>
        <taxon>Betaproteobacteria</taxon>
        <taxon>Nitrosomonadales</taxon>
        <taxon>Sterolibacteriaceae</taxon>
        <taxon>Methyloversatilis</taxon>
    </lineage>
</organism>
<dbReference type="OrthoDB" id="8561005at2"/>
<dbReference type="GO" id="GO:0031419">
    <property type="term" value="F:cobalamin binding"/>
    <property type="evidence" value="ECO:0007669"/>
    <property type="project" value="InterPro"/>
</dbReference>
<feature type="domain" description="B12-binding" evidence="2">
    <location>
        <begin position="172"/>
        <end position="300"/>
    </location>
</feature>
<dbReference type="RefSeq" id="WP_008064796.1">
    <property type="nucleotide sequence ID" value="NZ_AFHG01000059.1"/>
</dbReference>
<evidence type="ECO:0000313" key="3">
    <source>
        <dbReference type="EMBL" id="EGK70009.1"/>
    </source>
</evidence>
<comment type="caution">
    <text evidence="3">The sequence shown here is derived from an EMBL/GenBank/DDBJ whole genome shotgun (WGS) entry which is preliminary data.</text>
</comment>
<dbReference type="AlphaFoldDB" id="F5RI27"/>
<proteinExistence type="predicted"/>
<dbReference type="Pfam" id="PF02310">
    <property type="entry name" value="B12-binding"/>
    <property type="match status" value="1"/>
</dbReference>
<dbReference type="Gene3D" id="3.40.50.280">
    <property type="entry name" value="Cobalamin-binding domain"/>
    <property type="match status" value="1"/>
</dbReference>
<dbReference type="InterPro" id="IPR036594">
    <property type="entry name" value="Meth_synthase_dom"/>
</dbReference>
<dbReference type="GO" id="GO:0046872">
    <property type="term" value="F:metal ion binding"/>
    <property type="evidence" value="ECO:0007669"/>
    <property type="project" value="InterPro"/>
</dbReference>
<feature type="region of interest" description="Disordered" evidence="1">
    <location>
        <begin position="1"/>
        <end position="33"/>
    </location>
</feature>
<accession>F5RI27</accession>
<keyword evidence="4" id="KW-1185">Reference proteome</keyword>
<dbReference type="Gene3D" id="1.10.1240.10">
    <property type="entry name" value="Methionine synthase domain"/>
    <property type="match status" value="1"/>
</dbReference>
<evidence type="ECO:0000256" key="1">
    <source>
        <dbReference type="SAM" id="MobiDB-lite"/>
    </source>
</evidence>
<dbReference type="EMBL" id="AFHG01000059">
    <property type="protein sequence ID" value="EGK70009.1"/>
    <property type="molecule type" value="Genomic_DNA"/>
</dbReference>
<evidence type="ECO:0000313" key="4">
    <source>
        <dbReference type="Proteomes" id="UP000005019"/>
    </source>
</evidence>
<reference evidence="3 4" key="1">
    <citation type="journal article" date="2011" name="J. Bacteriol.">
        <title>Genome sequence of Methyloversatilis universalis FAM5T, a methylotrophic representative of the order Rhodocyclales.</title>
        <authorList>
            <person name="Kittichotirat W."/>
            <person name="Good N.M."/>
            <person name="Hall R."/>
            <person name="Bringel F."/>
            <person name="Lajus A."/>
            <person name="Medigue C."/>
            <person name="Smalley N.E."/>
            <person name="Beck D."/>
            <person name="Bumgarner R."/>
            <person name="Vuilleumier S."/>
            <person name="Kalyuzhnaya M.G."/>
        </authorList>
    </citation>
    <scope>NUCLEOTIDE SEQUENCE [LARGE SCALE GENOMIC DNA]</scope>
    <source>
        <strain evidence="4">ATCC BAA-1314 / JCM 13912 / FAM5</strain>
    </source>
</reference>
<sequence length="301" mass="32418">MAGMTQRGARRVPMSGEALSTQEQGGVSQFGGPPIGPPVFAAPDWLGDLAQTIEAEIIPRLMLAHGGVADAPQAAIGSASISAREIHDFANLVLAQDAGVVRRCVQAIRARGVGPKALCLDLLAPAARRLGELWEADLCDFTQVTLGLWRIQQVLHDVSPSFRSDLHSGESGRRVLLATLPGEQHTFGMSMVADFFRQRRWDVRLDTPGPRGEALRLLRAERFDLVGVSLGSETRVDELAEWIVAARRVSLQRDIVVMVGGPIFVSRPEWVPLVGADATARDASAAVDMAESLLPVRFAHG</sequence>
<dbReference type="eggNOG" id="COG5012">
    <property type="taxonomic scope" value="Bacteria"/>
</dbReference>
<dbReference type="Proteomes" id="UP000005019">
    <property type="component" value="Unassembled WGS sequence"/>
</dbReference>
<dbReference type="SUPFAM" id="SSF52242">
    <property type="entry name" value="Cobalamin (vitamin B12)-binding domain"/>
    <property type="match status" value="1"/>
</dbReference>
<dbReference type="InterPro" id="IPR003759">
    <property type="entry name" value="Cbl-bd_cap"/>
</dbReference>
<protein>
    <submittedName>
        <fullName evidence="3">Cobalamin B12-binding domain protein</fullName>
    </submittedName>
</protein>
<feature type="compositionally biased region" description="Polar residues" evidence="1">
    <location>
        <begin position="18"/>
        <end position="27"/>
    </location>
</feature>